<feature type="binding site" evidence="7">
    <location>
        <position position="23"/>
    </location>
    <ligand>
        <name>Fe cation</name>
        <dbReference type="ChEBI" id="CHEBI:24875"/>
    </ligand>
</feature>
<dbReference type="AlphaFoldDB" id="A0AAV4ERK1"/>
<reference evidence="9 10" key="1">
    <citation type="journal article" date="2021" name="Elife">
        <title>Chloroplast acquisition without the gene transfer in kleptoplastic sea slugs, Plakobranchus ocellatus.</title>
        <authorList>
            <person name="Maeda T."/>
            <person name="Takahashi S."/>
            <person name="Yoshida T."/>
            <person name="Shimamura S."/>
            <person name="Takaki Y."/>
            <person name="Nagai Y."/>
            <person name="Toyoda A."/>
            <person name="Suzuki Y."/>
            <person name="Arimoto A."/>
            <person name="Ishii H."/>
            <person name="Satoh N."/>
            <person name="Nishiyama T."/>
            <person name="Hasebe M."/>
            <person name="Maruyama T."/>
            <person name="Minagawa J."/>
            <person name="Obokata J."/>
            <person name="Shigenobu S."/>
        </authorList>
    </citation>
    <scope>NUCLEOTIDE SEQUENCE [LARGE SCALE GENOMIC DNA]</scope>
</reference>
<evidence type="ECO:0000313" key="9">
    <source>
        <dbReference type="EMBL" id="GFR63613.1"/>
    </source>
</evidence>
<name>A0AAV4ERK1_9GAST</name>
<dbReference type="GO" id="GO:0043005">
    <property type="term" value="C:neuron projection"/>
    <property type="evidence" value="ECO:0007669"/>
    <property type="project" value="TreeGrafter"/>
</dbReference>
<keyword evidence="3 7" id="KW-0479">Metal-binding</keyword>
<dbReference type="InterPro" id="IPR001273">
    <property type="entry name" value="ArAA_hydroxylase"/>
</dbReference>
<evidence type="ECO:0000313" key="10">
    <source>
        <dbReference type="Proteomes" id="UP000762676"/>
    </source>
</evidence>
<sequence length="154" mass="17564">MPLSVPISTWISYTPQCYFFSVEFGLCKQDGELRAFGAGLLSSISELSHALGDKAVKNVFEPLHMCKQECLITTFQDVYFYTDSFEEAKDKMRQFAGTIRRPFAVRYNPYTESVDVLDSTRGIATVVSELRGDLCIVSDALKRLQLMERFEFQD</sequence>
<dbReference type="GO" id="GO:0005506">
    <property type="term" value="F:iron ion binding"/>
    <property type="evidence" value="ECO:0007669"/>
    <property type="project" value="InterPro"/>
</dbReference>
<evidence type="ECO:0000256" key="2">
    <source>
        <dbReference type="ARBA" id="ARBA00009712"/>
    </source>
</evidence>
<keyword evidence="4" id="KW-0560">Oxidoreductase</keyword>
<proteinExistence type="inferred from homology"/>
<evidence type="ECO:0000256" key="6">
    <source>
        <dbReference type="ARBA" id="ARBA00023033"/>
    </source>
</evidence>
<evidence type="ECO:0000256" key="7">
    <source>
        <dbReference type="PIRSR" id="PIRSR601273-2"/>
    </source>
</evidence>
<dbReference type="InterPro" id="IPR036329">
    <property type="entry name" value="Aro-AA_hydroxylase_C_sf"/>
</dbReference>
<dbReference type="PRINTS" id="PR00372">
    <property type="entry name" value="FYWHYDRXLASE"/>
</dbReference>
<dbReference type="GO" id="GO:0009072">
    <property type="term" value="P:aromatic amino acid metabolic process"/>
    <property type="evidence" value="ECO:0007669"/>
    <property type="project" value="InterPro"/>
</dbReference>
<accession>A0AAV4ERK1</accession>
<keyword evidence="6" id="KW-0503">Monooxygenase</keyword>
<feature type="domain" description="Biopterin-dependent aromatic amino acid hydroxylase family profile" evidence="8">
    <location>
        <begin position="1"/>
        <end position="145"/>
    </location>
</feature>
<dbReference type="PROSITE" id="PS51410">
    <property type="entry name" value="BH4_AAA_HYDROXYL_2"/>
    <property type="match status" value="1"/>
</dbReference>
<comment type="similarity">
    <text evidence="2">Belongs to the biopterin-dependent aromatic amino acid hydroxylase family.</text>
</comment>
<organism evidence="9 10">
    <name type="scientific">Elysia marginata</name>
    <dbReference type="NCBI Taxonomy" id="1093978"/>
    <lineage>
        <taxon>Eukaryota</taxon>
        <taxon>Metazoa</taxon>
        <taxon>Spiralia</taxon>
        <taxon>Lophotrochozoa</taxon>
        <taxon>Mollusca</taxon>
        <taxon>Gastropoda</taxon>
        <taxon>Heterobranchia</taxon>
        <taxon>Euthyneura</taxon>
        <taxon>Panpulmonata</taxon>
        <taxon>Sacoglossa</taxon>
        <taxon>Placobranchoidea</taxon>
        <taxon>Plakobranchidae</taxon>
        <taxon>Elysia</taxon>
    </lineage>
</organism>
<dbReference type="GO" id="GO:0004510">
    <property type="term" value="F:tryptophan 5-monooxygenase activity"/>
    <property type="evidence" value="ECO:0007669"/>
    <property type="project" value="TreeGrafter"/>
</dbReference>
<dbReference type="Gene3D" id="1.10.800.10">
    <property type="entry name" value="Aromatic amino acid hydroxylase"/>
    <property type="match status" value="1"/>
</dbReference>
<evidence type="ECO:0000256" key="4">
    <source>
        <dbReference type="ARBA" id="ARBA00023002"/>
    </source>
</evidence>
<dbReference type="Proteomes" id="UP000762676">
    <property type="component" value="Unassembled WGS sequence"/>
</dbReference>
<comment type="caution">
    <text evidence="9">The sequence shown here is derived from an EMBL/GenBank/DDBJ whole genome shotgun (WGS) entry which is preliminary data.</text>
</comment>
<evidence type="ECO:0000256" key="1">
    <source>
        <dbReference type="ARBA" id="ARBA00001954"/>
    </source>
</evidence>
<dbReference type="EMBL" id="BMAT01000299">
    <property type="protein sequence ID" value="GFR63613.1"/>
    <property type="molecule type" value="Genomic_DNA"/>
</dbReference>
<evidence type="ECO:0000256" key="3">
    <source>
        <dbReference type="ARBA" id="ARBA00022723"/>
    </source>
</evidence>
<dbReference type="InterPro" id="IPR019774">
    <property type="entry name" value="Aromatic-AA_hydroxylase_C"/>
</dbReference>
<comment type="cofactor">
    <cofactor evidence="1 7">
        <name>Fe(2+)</name>
        <dbReference type="ChEBI" id="CHEBI:29033"/>
    </cofactor>
</comment>
<protein>
    <submittedName>
        <fullName evidence="9">Tryptophan 5-hydroxylase 2</fullName>
    </submittedName>
</protein>
<dbReference type="SUPFAM" id="SSF56534">
    <property type="entry name" value="Aromatic aminoacid monoxygenases, catalytic and oligomerization domains"/>
    <property type="match status" value="1"/>
</dbReference>
<gene>
    <name evidence="9" type="ORF">ElyMa_000160800</name>
</gene>
<dbReference type="PANTHER" id="PTHR11473">
    <property type="entry name" value="AROMATIC AMINO ACID HYDROXYLASE"/>
    <property type="match status" value="1"/>
</dbReference>
<dbReference type="Pfam" id="PF00351">
    <property type="entry name" value="Biopterin_H"/>
    <property type="match status" value="1"/>
</dbReference>
<keyword evidence="10" id="KW-1185">Reference proteome</keyword>
<keyword evidence="5 7" id="KW-0408">Iron</keyword>
<evidence type="ECO:0000256" key="5">
    <source>
        <dbReference type="ARBA" id="ARBA00023004"/>
    </source>
</evidence>
<dbReference type="InterPro" id="IPR036951">
    <property type="entry name" value="ArAA_hydroxylase_sf"/>
</dbReference>
<dbReference type="PANTHER" id="PTHR11473:SF16">
    <property type="entry name" value="TRYPTOPHAN 5-HYDROXYLASE 2"/>
    <property type="match status" value="1"/>
</dbReference>
<evidence type="ECO:0000259" key="8">
    <source>
        <dbReference type="PROSITE" id="PS51410"/>
    </source>
</evidence>